<organism evidence="8 9">
    <name type="scientific">Paspalum notatum var. saurae</name>
    <dbReference type="NCBI Taxonomy" id="547442"/>
    <lineage>
        <taxon>Eukaryota</taxon>
        <taxon>Viridiplantae</taxon>
        <taxon>Streptophyta</taxon>
        <taxon>Embryophyta</taxon>
        <taxon>Tracheophyta</taxon>
        <taxon>Spermatophyta</taxon>
        <taxon>Magnoliopsida</taxon>
        <taxon>Liliopsida</taxon>
        <taxon>Poales</taxon>
        <taxon>Poaceae</taxon>
        <taxon>PACMAD clade</taxon>
        <taxon>Panicoideae</taxon>
        <taxon>Andropogonodae</taxon>
        <taxon>Paspaleae</taxon>
        <taxon>Paspalinae</taxon>
        <taxon>Paspalum</taxon>
    </lineage>
</organism>
<accession>A0AAQ3WIQ6</accession>
<feature type="transmembrane region" description="Helical" evidence="7">
    <location>
        <begin position="337"/>
        <end position="357"/>
    </location>
</feature>
<name>A0AAQ3WIQ6_PASNO</name>
<feature type="region of interest" description="Disordered" evidence="6">
    <location>
        <begin position="45"/>
        <end position="67"/>
    </location>
</feature>
<dbReference type="SUPFAM" id="SSF48264">
    <property type="entry name" value="Cytochrome P450"/>
    <property type="match status" value="1"/>
</dbReference>
<keyword evidence="3 4" id="KW-0408">Iron</keyword>
<evidence type="ECO:0000256" key="1">
    <source>
        <dbReference type="ARBA" id="ARBA00010617"/>
    </source>
</evidence>
<keyword evidence="9" id="KW-1185">Reference proteome</keyword>
<evidence type="ECO:0008006" key="10">
    <source>
        <dbReference type="Google" id="ProtNLM"/>
    </source>
</evidence>
<dbReference type="AlphaFoldDB" id="A0AAQ3WIQ6"/>
<evidence type="ECO:0000256" key="2">
    <source>
        <dbReference type="ARBA" id="ARBA00022723"/>
    </source>
</evidence>
<dbReference type="InterPro" id="IPR036396">
    <property type="entry name" value="Cyt_P450_sf"/>
</dbReference>
<dbReference type="GO" id="GO:0004497">
    <property type="term" value="F:monooxygenase activity"/>
    <property type="evidence" value="ECO:0007669"/>
    <property type="project" value="UniProtKB-KW"/>
</dbReference>
<dbReference type="Pfam" id="PF00067">
    <property type="entry name" value="p450"/>
    <property type="match status" value="1"/>
</dbReference>
<gene>
    <name evidence="8" type="ORF">U9M48_012451</name>
</gene>
<dbReference type="Proteomes" id="UP001341281">
    <property type="component" value="Chromosome 03"/>
</dbReference>
<feature type="compositionally biased region" description="Pro residues" evidence="6">
    <location>
        <begin position="58"/>
        <end position="67"/>
    </location>
</feature>
<keyword evidence="7" id="KW-0472">Membrane</keyword>
<dbReference type="InterPro" id="IPR017972">
    <property type="entry name" value="Cyt_P450_CS"/>
</dbReference>
<dbReference type="CDD" id="cd11072">
    <property type="entry name" value="CYP71-like"/>
    <property type="match status" value="1"/>
</dbReference>
<keyword evidence="4 5" id="KW-0349">Heme</keyword>
<dbReference type="PANTHER" id="PTHR47955">
    <property type="entry name" value="CYTOCHROME P450 FAMILY 71 PROTEIN"/>
    <property type="match status" value="1"/>
</dbReference>
<evidence type="ECO:0000256" key="6">
    <source>
        <dbReference type="SAM" id="MobiDB-lite"/>
    </source>
</evidence>
<comment type="cofactor">
    <cofactor evidence="4">
        <name>heme</name>
        <dbReference type="ChEBI" id="CHEBI:30413"/>
    </cofactor>
</comment>
<dbReference type="FunFam" id="1.10.630.10:FF:000323">
    <property type="entry name" value="Cytochrome P450 71B10"/>
    <property type="match status" value="1"/>
</dbReference>
<protein>
    <recommendedName>
        <fullName evidence="10">Cytochrome P450</fullName>
    </recommendedName>
</protein>
<dbReference type="GO" id="GO:0005506">
    <property type="term" value="F:iron ion binding"/>
    <property type="evidence" value="ECO:0007669"/>
    <property type="project" value="InterPro"/>
</dbReference>
<dbReference type="EMBL" id="CP144747">
    <property type="protein sequence ID" value="WVZ62741.1"/>
    <property type="molecule type" value="Genomic_DNA"/>
</dbReference>
<dbReference type="PANTHER" id="PTHR47955:SF11">
    <property type="entry name" value="4-HYDROXYPHENYLACETALDEHYDE OXIME MONOOXYGENASE"/>
    <property type="match status" value="1"/>
</dbReference>
<dbReference type="InterPro" id="IPR002401">
    <property type="entry name" value="Cyt_P450_E_grp-I"/>
</dbReference>
<dbReference type="GO" id="GO:0016705">
    <property type="term" value="F:oxidoreductase activity, acting on paired donors, with incorporation or reduction of molecular oxygen"/>
    <property type="evidence" value="ECO:0007669"/>
    <property type="project" value="InterPro"/>
</dbReference>
<evidence type="ECO:0000256" key="5">
    <source>
        <dbReference type="RuleBase" id="RU000461"/>
    </source>
</evidence>
<dbReference type="InterPro" id="IPR001128">
    <property type="entry name" value="Cyt_P450"/>
</dbReference>
<evidence type="ECO:0000256" key="3">
    <source>
        <dbReference type="ARBA" id="ARBA00023004"/>
    </source>
</evidence>
<dbReference type="PRINTS" id="PR00463">
    <property type="entry name" value="EP450I"/>
</dbReference>
<dbReference type="PRINTS" id="PR00385">
    <property type="entry name" value="P450"/>
</dbReference>
<evidence type="ECO:0000256" key="7">
    <source>
        <dbReference type="SAM" id="Phobius"/>
    </source>
</evidence>
<reference evidence="8 9" key="1">
    <citation type="submission" date="2024-02" db="EMBL/GenBank/DDBJ databases">
        <title>High-quality chromosome-scale genome assembly of Pensacola bahiagrass (Paspalum notatum Flugge var. saurae).</title>
        <authorList>
            <person name="Vega J.M."/>
            <person name="Podio M."/>
            <person name="Orjuela J."/>
            <person name="Siena L.A."/>
            <person name="Pessino S.C."/>
            <person name="Combes M.C."/>
            <person name="Mariac C."/>
            <person name="Albertini E."/>
            <person name="Pupilli F."/>
            <person name="Ortiz J.P.A."/>
            <person name="Leblanc O."/>
        </authorList>
    </citation>
    <scope>NUCLEOTIDE SEQUENCE [LARGE SCALE GENOMIC DNA]</scope>
    <source>
        <strain evidence="8">R1</strain>
        <tissue evidence="8">Leaf</tissue>
    </source>
</reference>
<keyword evidence="5" id="KW-0503">Monooxygenase</keyword>
<keyword evidence="7" id="KW-0812">Transmembrane</keyword>
<proteinExistence type="inferred from homology"/>
<feature type="binding site" description="axial binding residue" evidence="4">
    <location>
        <position position="483"/>
    </location>
    <ligand>
        <name>heme</name>
        <dbReference type="ChEBI" id="CHEBI:30413"/>
    </ligand>
    <ligandPart>
        <name>Fe</name>
        <dbReference type="ChEBI" id="CHEBI:18248"/>
    </ligandPart>
</feature>
<evidence type="ECO:0000313" key="9">
    <source>
        <dbReference type="Proteomes" id="UP001341281"/>
    </source>
</evidence>
<comment type="similarity">
    <text evidence="1 5">Belongs to the cytochrome P450 family.</text>
</comment>
<evidence type="ECO:0000313" key="8">
    <source>
        <dbReference type="EMBL" id="WVZ62741.1"/>
    </source>
</evidence>
<dbReference type="PROSITE" id="PS00086">
    <property type="entry name" value="CYTOCHROME_P450"/>
    <property type="match status" value="1"/>
</dbReference>
<keyword evidence="7" id="KW-1133">Transmembrane helix</keyword>
<keyword evidence="2 4" id="KW-0479">Metal-binding</keyword>
<dbReference type="GO" id="GO:0020037">
    <property type="term" value="F:heme binding"/>
    <property type="evidence" value="ECO:0007669"/>
    <property type="project" value="InterPro"/>
</dbReference>
<keyword evidence="5" id="KW-0560">Oxidoreductase</keyword>
<dbReference type="Gene3D" id="1.10.630.10">
    <property type="entry name" value="Cytochrome P450"/>
    <property type="match status" value="1"/>
</dbReference>
<sequence length="542" mass="60730">MSTLLQTPSDLAASWRLAAALLLLPLAVVVVAQLLYLLSSRRRTNGAEDDHRRRSTGVPPPPGPPRQLPVLGNLLQVGSRPHRYFQALARRYGPVVQVQLGRVRTLVVSSPDAAREVLRTNDLHCCSRPNSPGTYCPRLLSYDCRDVAFSPYSDYWREMRKLFIVELLSMRRVQSFAYARAAEVDRLVSSLAAAGSPPGGGAAVDLSEMLYALFDGIIGTVAFGKMYGSSQFERSSFQHVMDETLRVLGSFTFEDFFPASGLARLADVLTGAAGRRRSVFRKIDRFFDLVIDKHLEPERLQAGVQEDMVDALVKMWREQGDDNEGAHGFTRHHIKGILMDTFAGGIDTCAVTMIWIMSELMRNPRVMRKAQAEVRSLVGNKPRVDEEDVKNLSYLKMVVKENFRLHPPGTLLIPRETIRGCEIGGYDVLPGTRVFVNVWAMGRDPSIWENPEEFMPERFEGSDVDFRGSNFELVPFGSGRRSCPAVAMAVANLEFVLANLIHCFDWVLPQGMKEEDIDMEEIGQLVFRKMTPLCLVPIKHVV</sequence>
<evidence type="ECO:0000256" key="4">
    <source>
        <dbReference type="PIRSR" id="PIRSR602401-1"/>
    </source>
</evidence>
<feature type="transmembrane region" description="Helical" evidence="7">
    <location>
        <begin position="15"/>
        <end position="38"/>
    </location>
</feature>